<reference evidence="1 2" key="2">
    <citation type="journal article" date="2022" name="Mol. Ecol. Resour.">
        <title>The genomes of chicory, endive, great burdock and yacon provide insights into Asteraceae paleo-polyploidization history and plant inulin production.</title>
        <authorList>
            <person name="Fan W."/>
            <person name="Wang S."/>
            <person name="Wang H."/>
            <person name="Wang A."/>
            <person name="Jiang F."/>
            <person name="Liu H."/>
            <person name="Zhao H."/>
            <person name="Xu D."/>
            <person name="Zhang Y."/>
        </authorList>
    </citation>
    <scope>NUCLEOTIDE SEQUENCE [LARGE SCALE GENOMIC DNA]</scope>
    <source>
        <strain evidence="2">cv. Yunnan</strain>
        <tissue evidence="1">Leaves</tissue>
    </source>
</reference>
<proteinExistence type="predicted"/>
<accession>A0ACB9E9I4</accession>
<name>A0ACB9E9I4_9ASTR</name>
<evidence type="ECO:0000313" key="1">
    <source>
        <dbReference type="EMBL" id="KAI3755505.1"/>
    </source>
</evidence>
<organism evidence="1 2">
    <name type="scientific">Smallanthus sonchifolius</name>
    <dbReference type="NCBI Taxonomy" id="185202"/>
    <lineage>
        <taxon>Eukaryota</taxon>
        <taxon>Viridiplantae</taxon>
        <taxon>Streptophyta</taxon>
        <taxon>Embryophyta</taxon>
        <taxon>Tracheophyta</taxon>
        <taxon>Spermatophyta</taxon>
        <taxon>Magnoliopsida</taxon>
        <taxon>eudicotyledons</taxon>
        <taxon>Gunneridae</taxon>
        <taxon>Pentapetalae</taxon>
        <taxon>asterids</taxon>
        <taxon>campanulids</taxon>
        <taxon>Asterales</taxon>
        <taxon>Asteraceae</taxon>
        <taxon>Asteroideae</taxon>
        <taxon>Heliantheae alliance</taxon>
        <taxon>Millerieae</taxon>
        <taxon>Smallanthus</taxon>
    </lineage>
</organism>
<dbReference type="EMBL" id="CM042035">
    <property type="protein sequence ID" value="KAI3755505.1"/>
    <property type="molecule type" value="Genomic_DNA"/>
</dbReference>
<keyword evidence="2" id="KW-1185">Reference proteome</keyword>
<gene>
    <name evidence="1" type="ORF">L1987_55306</name>
</gene>
<comment type="caution">
    <text evidence="1">The sequence shown here is derived from an EMBL/GenBank/DDBJ whole genome shotgun (WGS) entry which is preliminary data.</text>
</comment>
<sequence>MHAKALHEMGVAEEGSENKVRHEEHNRQIDVSIDNDSTDSLETSASWFTPKRLLVLFCVINLVTYLDRGVIASTGVNGVPGSCKPNGECSPGTGIQGEFKLNNFKDGILSSAFMVGLLLASPIFASMAKSFNPFRLIAVGLSVWTLSAIGCGISIGFWTITVCRMLVGVGEASFISLAAPFIDENAPVNQRSAWLGIFYMCIPTGVAIGYVYGGLVGDGYGWRYAFFGEAVFMLPFVVLGFIMKPLQLKGTYFCCRPSGASTSSSHFSRFCEDVKYLLNEKIYVVNVLGYISYNFVIGAYSYWGPKAGYSIYHMTDADLLFGGITIVGGVVGTVAGGFVLDHMSSTIPNAFKLLSIATFFGAVFCFSAFCFKDMYLFIVFFLIGEILVFATQGPVNFVSIHSVKPSLKPLAMAMSTVSIHVFGDVPSSPLVGVMQDKLKSWRKSTLILTSVLFLAAGIWFTGMVPFIALTELRDGNFMSVSIFLPSVDRYSEDNEQSNPTPSNEDKTDKTTAASGVP</sequence>
<reference evidence="2" key="1">
    <citation type="journal article" date="2022" name="Mol. Ecol. Resour.">
        <title>The genomes of chicory, endive, great burdock and yacon provide insights into Asteraceae palaeo-polyploidization history and plant inulin production.</title>
        <authorList>
            <person name="Fan W."/>
            <person name="Wang S."/>
            <person name="Wang H."/>
            <person name="Wang A."/>
            <person name="Jiang F."/>
            <person name="Liu H."/>
            <person name="Zhao H."/>
            <person name="Xu D."/>
            <person name="Zhang Y."/>
        </authorList>
    </citation>
    <scope>NUCLEOTIDE SEQUENCE [LARGE SCALE GENOMIC DNA]</scope>
    <source>
        <strain evidence="2">cv. Yunnan</strain>
    </source>
</reference>
<evidence type="ECO:0000313" key="2">
    <source>
        <dbReference type="Proteomes" id="UP001056120"/>
    </source>
</evidence>
<protein>
    <submittedName>
        <fullName evidence="1">Uncharacterized protein</fullName>
    </submittedName>
</protein>
<dbReference type="Proteomes" id="UP001056120">
    <property type="component" value="Linkage Group LG18"/>
</dbReference>